<dbReference type="RefSeq" id="XP_033582777.1">
    <property type="nucleotide sequence ID" value="XM_033718760.1"/>
</dbReference>
<dbReference type="GeneID" id="54459653"/>
<dbReference type="OrthoDB" id="20681at2759"/>
<dbReference type="EMBL" id="MU003693">
    <property type="protein sequence ID" value="KAF2815813.1"/>
    <property type="molecule type" value="Genomic_DNA"/>
</dbReference>
<evidence type="ECO:0000256" key="1">
    <source>
        <dbReference type="SAM" id="MobiDB-lite"/>
    </source>
</evidence>
<protein>
    <submittedName>
        <fullName evidence="2 4">Uncharacterized protein</fullName>
    </submittedName>
</protein>
<evidence type="ECO:0000313" key="4">
    <source>
        <dbReference type="RefSeq" id="XP_033582777.1"/>
    </source>
</evidence>
<dbReference type="Proteomes" id="UP000504636">
    <property type="component" value="Unplaced"/>
</dbReference>
<reference evidence="4" key="2">
    <citation type="submission" date="2020-04" db="EMBL/GenBank/DDBJ databases">
        <authorList>
            <consortium name="NCBI Genome Project"/>
        </authorList>
    </citation>
    <scope>NUCLEOTIDE SEQUENCE</scope>
    <source>
        <strain evidence="4">CBS 304.34</strain>
    </source>
</reference>
<reference evidence="4" key="3">
    <citation type="submission" date="2025-04" db="UniProtKB">
        <authorList>
            <consortium name="RefSeq"/>
        </authorList>
    </citation>
    <scope>IDENTIFICATION</scope>
    <source>
        <strain evidence="4">CBS 304.34</strain>
    </source>
</reference>
<sequence>MKATRCFPTRPFQCALRADTSKGSPLRRSSIASNQHLRPPARSTKIPPQHVRTLHTSRAMLSRPKSTDRGPASTEDTQTDFGNLDVLGNTPAPSTSIDACTNDGFHLNNGLKMHGCGALLIGGEAFRWQPWAQQNGKLKNVKGQWEVGKEAWGALDLVWPKPGTNSLRRR</sequence>
<accession>A0A6A6Z575</accession>
<organism evidence="2">
    <name type="scientific">Mytilinidion resinicola</name>
    <dbReference type="NCBI Taxonomy" id="574789"/>
    <lineage>
        <taxon>Eukaryota</taxon>
        <taxon>Fungi</taxon>
        <taxon>Dikarya</taxon>
        <taxon>Ascomycota</taxon>
        <taxon>Pezizomycotina</taxon>
        <taxon>Dothideomycetes</taxon>
        <taxon>Pleosporomycetidae</taxon>
        <taxon>Mytilinidiales</taxon>
        <taxon>Mytilinidiaceae</taxon>
        <taxon>Mytilinidion</taxon>
    </lineage>
</organism>
<dbReference type="AlphaFoldDB" id="A0A6A6Z575"/>
<feature type="region of interest" description="Disordered" evidence="1">
    <location>
        <begin position="18"/>
        <end position="81"/>
    </location>
</feature>
<proteinExistence type="predicted"/>
<keyword evidence="3" id="KW-1185">Reference proteome</keyword>
<gene>
    <name evidence="2 4" type="ORF">BDZ99DRAFT_457763</name>
</gene>
<evidence type="ECO:0000313" key="3">
    <source>
        <dbReference type="Proteomes" id="UP000504636"/>
    </source>
</evidence>
<reference evidence="2 4" key="1">
    <citation type="journal article" date="2020" name="Stud. Mycol.">
        <title>101 Dothideomycetes genomes: a test case for predicting lifestyles and emergence of pathogens.</title>
        <authorList>
            <person name="Haridas S."/>
            <person name="Albert R."/>
            <person name="Binder M."/>
            <person name="Bloem J."/>
            <person name="Labutti K."/>
            <person name="Salamov A."/>
            <person name="Andreopoulos B."/>
            <person name="Baker S."/>
            <person name="Barry K."/>
            <person name="Bills G."/>
            <person name="Bluhm B."/>
            <person name="Cannon C."/>
            <person name="Castanera R."/>
            <person name="Culley D."/>
            <person name="Daum C."/>
            <person name="Ezra D."/>
            <person name="Gonzalez J."/>
            <person name="Henrissat B."/>
            <person name="Kuo A."/>
            <person name="Liang C."/>
            <person name="Lipzen A."/>
            <person name="Lutzoni F."/>
            <person name="Magnuson J."/>
            <person name="Mondo S."/>
            <person name="Nolan M."/>
            <person name="Ohm R."/>
            <person name="Pangilinan J."/>
            <person name="Park H.-J."/>
            <person name="Ramirez L."/>
            <person name="Alfaro M."/>
            <person name="Sun H."/>
            <person name="Tritt A."/>
            <person name="Yoshinaga Y."/>
            <person name="Zwiers L.-H."/>
            <person name="Turgeon B."/>
            <person name="Goodwin S."/>
            <person name="Spatafora J."/>
            <person name="Crous P."/>
            <person name="Grigoriev I."/>
        </authorList>
    </citation>
    <scope>NUCLEOTIDE SEQUENCE</scope>
    <source>
        <strain evidence="2 4">CBS 304.34</strain>
    </source>
</reference>
<evidence type="ECO:0000313" key="2">
    <source>
        <dbReference type="EMBL" id="KAF2815813.1"/>
    </source>
</evidence>
<name>A0A6A6Z575_9PEZI</name>